<comment type="caution">
    <text evidence="12">The sequence shown here is derived from an EMBL/GenBank/DDBJ whole genome shotgun (WGS) entry which is preliminary data.</text>
</comment>
<evidence type="ECO:0000256" key="8">
    <source>
        <dbReference type="SAM" id="MobiDB-lite"/>
    </source>
</evidence>
<feature type="transmembrane region" description="Helical" evidence="9">
    <location>
        <begin position="227"/>
        <end position="246"/>
    </location>
</feature>
<evidence type="ECO:0000256" key="6">
    <source>
        <dbReference type="ARBA" id="ARBA00023136"/>
    </source>
</evidence>
<keyword evidence="13" id="KW-1185">Reference proteome</keyword>
<evidence type="ECO:0000256" key="2">
    <source>
        <dbReference type="ARBA" id="ARBA00022475"/>
    </source>
</evidence>
<feature type="domain" description="SGNH" evidence="11">
    <location>
        <begin position="465"/>
        <end position="670"/>
    </location>
</feature>
<keyword evidence="3 12" id="KW-0808">Transferase</keyword>
<feature type="transmembrane region" description="Helical" evidence="9">
    <location>
        <begin position="91"/>
        <end position="111"/>
    </location>
</feature>
<protein>
    <submittedName>
        <fullName evidence="12">Acyltransferase family protein</fullName>
    </submittedName>
</protein>
<keyword evidence="5 9" id="KW-1133">Transmembrane helix</keyword>
<dbReference type="InterPro" id="IPR050879">
    <property type="entry name" value="Acyltransferase_3"/>
</dbReference>
<dbReference type="PANTHER" id="PTHR23028:SF53">
    <property type="entry name" value="ACYL_TRANSF_3 DOMAIN-CONTAINING PROTEIN"/>
    <property type="match status" value="1"/>
</dbReference>
<evidence type="ECO:0000256" key="1">
    <source>
        <dbReference type="ARBA" id="ARBA00004651"/>
    </source>
</evidence>
<reference evidence="12 13" key="1">
    <citation type="submission" date="2019-06" db="EMBL/GenBank/DDBJ databases">
        <title>Description of Kitasatospora acidophila sp. nov. isolated from pine grove soil, and reclassification of Streptomyces novaecaesareae to Kitasatospora novaeceasareae comb. nov.</title>
        <authorList>
            <person name="Kim M.J."/>
        </authorList>
    </citation>
    <scope>NUCLEOTIDE SEQUENCE [LARGE SCALE GENOMIC DNA]</scope>
    <source>
        <strain evidence="12 13">MMS16-CNU292</strain>
    </source>
</reference>
<feature type="transmembrane region" description="Helical" evidence="9">
    <location>
        <begin position="63"/>
        <end position="85"/>
    </location>
</feature>
<feature type="transmembrane region" description="Helical" evidence="9">
    <location>
        <begin position="204"/>
        <end position="220"/>
    </location>
</feature>
<dbReference type="OrthoDB" id="3404679at2"/>
<proteinExistence type="predicted"/>
<evidence type="ECO:0000256" key="9">
    <source>
        <dbReference type="SAM" id="Phobius"/>
    </source>
</evidence>
<dbReference type="Gene3D" id="3.40.50.1110">
    <property type="entry name" value="SGNH hydrolase"/>
    <property type="match status" value="1"/>
</dbReference>
<dbReference type="EMBL" id="VIGB01000003">
    <property type="protein sequence ID" value="TQF03506.1"/>
    <property type="molecule type" value="Genomic_DNA"/>
</dbReference>
<dbReference type="SUPFAM" id="SSF52266">
    <property type="entry name" value="SGNH hydrolase"/>
    <property type="match status" value="1"/>
</dbReference>
<dbReference type="InterPro" id="IPR043968">
    <property type="entry name" value="SGNH"/>
</dbReference>
<feature type="transmembrane region" description="Helical" evidence="9">
    <location>
        <begin position="300"/>
        <end position="322"/>
    </location>
</feature>
<keyword evidence="2" id="KW-1003">Cell membrane</keyword>
<feature type="transmembrane region" description="Helical" evidence="9">
    <location>
        <begin position="334"/>
        <end position="355"/>
    </location>
</feature>
<feature type="transmembrane region" description="Helical" evidence="9">
    <location>
        <begin position="401"/>
        <end position="422"/>
    </location>
</feature>
<dbReference type="GO" id="GO:0009103">
    <property type="term" value="P:lipopolysaccharide biosynthetic process"/>
    <property type="evidence" value="ECO:0007669"/>
    <property type="project" value="TreeGrafter"/>
</dbReference>
<comment type="subcellular location">
    <subcellularLocation>
        <location evidence="1">Cell membrane</location>
        <topology evidence="1">Multi-pass membrane protein</topology>
    </subcellularLocation>
</comment>
<feature type="transmembrane region" description="Helical" evidence="9">
    <location>
        <begin position="434"/>
        <end position="453"/>
    </location>
</feature>
<dbReference type="GO" id="GO:0016747">
    <property type="term" value="F:acyltransferase activity, transferring groups other than amino-acyl groups"/>
    <property type="evidence" value="ECO:0007669"/>
    <property type="project" value="InterPro"/>
</dbReference>
<dbReference type="GO" id="GO:0005886">
    <property type="term" value="C:plasma membrane"/>
    <property type="evidence" value="ECO:0007669"/>
    <property type="project" value="UniProtKB-SubCell"/>
</dbReference>
<keyword evidence="7 12" id="KW-0012">Acyltransferase</keyword>
<feature type="domain" description="Acyltransferase 3" evidence="10">
    <location>
        <begin position="68"/>
        <end position="415"/>
    </location>
</feature>
<evidence type="ECO:0000313" key="12">
    <source>
        <dbReference type="EMBL" id="TQF03506.1"/>
    </source>
</evidence>
<evidence type="ECO:0000259" key="10">
    <source>
        <dbReference type="Pfam" id="PF01757"/>
    </source>
</evidence>
<evidence type="ECO:0000256" key="5">
    <source>
        <dbReference type="ARBA" id="ARBA00022989"/>
    </source>
</evidence>
<evidence type="ECO:0000313" key="13">
    <source>
        <dbReference type="Proteomes" id="UP000319103"/>
    </source>
</evidence>
<dbReference type="Pfam" id="PF01757">
    <property type="entry name" value="Acyl_transf_3"/>
    <property type="match status" value="1"/>
</dbReference>
<keyword evidence="4 9" id="KW-0812">Transmembrane</keyword>
<evidence type="ECO:0000256" key="3">
    <source>
        <dbReference type="ARBA" id="ARBA00022679"/>
    </source>
</evidence>
<sequence>MHQAPTARREPSGSGPTLQQMRAAREAAVAAGLRPASPPVDFKAEAAVVPPPRRAEAAASAPSLRYTAVDGLRGVAIISVLLYHTNWFQDGLFGVDAFFVLSGFLVTLILIRELERRGRIALGRFYRRRAKRLLPGLLFTLAAVLVLAALFSPLRDAQTLKPQALSALLQYANWSQIANGSAYWEHFAGITPFAAMWSLSITEQFYVVWPLLLGLLFVLFRRSIGATAVAVFVLFGASAAVAPLMWNGSNSDRLYLGTETRAVAFAAGAAAAFAVHLLNRRSAGSARGRGRSRKAGKAGSGSLATTILLNLLGAAALGAVVWLSLKVPNYHNPFLYKGGLAVVAALVAVLAASLCHPRGPLVKLLSLPPLVLTGRMSYSLYLLHLPVYWMMQQHLDDVSPAMLFGVGGSITWGLALFLHFGTEALRRRDWRPSRAVPLMTAAALAIGAASWYLPSFVAQQMRPAGRPLVVSLGDSFSGDLATGLYLNGGRYAVVDGSVSGCGIFDPDKVRGTSQVEFDTTPDCRQRSALWNKDLRTGNPKAVLLHLGWDAAQQSLNGAWLSPCDAAYQSRYRTQLTDAVNRIRQQAPGAKVLLMNERLENGAINRKWGTCFDQQIGDFIKASNGSVRLVDLNGFLCPQGACRWEDDKGAAIYPPGDGVHLTPAGRRLVTPWLENQISAALAASS</sequence>
<keyword evidence="6 9" id="KW-0472">Membrane</keyword>
<evidence type="ECO:0000256" key="7">
    <source>
        <dbReference type="ARBA" id="ARBA00023315"/>
    </source>
</evidence>
<organism evidence="12 13">
    <name type="scientific">Kitasatospora acidiphila</name>
    <dbReference type="NCBI Taxonomy" id="2567942"/>
    <lineage>
        <taxon>Bacteria</taxon>
        <taxon>Bacillati</taxon>
        <taxon>Actinomycetota</taxon>
        <taxon>Actinomycetes</taxon>
        <taxon>Kitasatosporales</taxon>
        <taxon>Streptomycetaceae</taxon>
        <taxon>Kitasatospora</taxon>
    </lineage>
</organism>
<evidence type="ECO:0000256" key="4">
    <source>
        <dbReference type="ARBA" id="ARBA00022692"/>
    </source>
</evidence>
<dbReference type="InterPro" id="IPR036514">
    <property type="entry name" value="SGNH_hydro_sf"/>
</dbReference>
<dbReference type="InterPro" id="IPR002656">
    <property type="entry name" value="Acyl_transf_3_dom"/>
</dbReference>
<feature type="transmembrane region" description="Helical" evidence="9">
    <location>
        <begin position="262"/>
        <end position="279"/>
    </location>
</feature>
<dbReference type="Pfam" id="PF19040">
    <property type="entry name" value="SGNH"/>
    <property type="match status" value="1"/>
</dbReference>
<dbReference type="RefSeq" id="WP_141634139.1">
    <property type="nucleotide sequence ID" value="NZ_VIGB01000003.1"/>
</dbReference>
<accession>A0A540W3A6</accession>
<dbReference type="CDD" id="cd00229">
    <property type="entry name" value="SGNH_hydrolase"/>
    <property type="match status" value="1"/>
</dbReference>
<dbReference type="PANTHER" id="PTHR23028">
    <property type="entry name" value="ACETYLTRANSFERASE"/>
    <property type="match status" value="1"/>
</dbReference>
<feature type="transmembrane region" description="Helical" evidence="9">
    <location>
        <begin position="132"/>
        <end position="151"/>
    </location>
</feature>
<name>A0A540W3A6_9ACTN</name>
<dbReference type="Proteomes" id="UP000319103">
    <property type="component" value="Unassembled WGS sequence"/>
</dbReference>
<dbReference type="AlphaFoldDB" id="A0A540W3A6"/>
<gene>
    <name evidence="12" type="ORF">E6W39_16300</name>
</gene>
<feature type="transmembrane region" description="Helical" evidence="9">
    <location>
        <begin position="367"/>
        <end position="389"/>
    </location>
</feature>
<evidence type="ECO:0000259" key="11">
    <source>
        <dbReference type="Pfam" id="PF19040"/>
    </source>
</evidence>
<feature type="region of interest" description="Disordered" evidence="8">
    <location>
        <begin position="1"/>
        <end position="22"/>
    </location>
</feature>